<keyword evidence="2" id="KW-1185">Reference proteome</keyword>
<evidence type="ECO:0000313" key="2">
    <source>
        <dbReference type="Proteomes" id="UP000651452"/>
    </source>
</evidence>
<reference evidence="1" key="1">
    <citation type="submission" date="2018-12" db="EMBL/GenBank/DDBJ databases">
        <authorList>
            <person name="Syme R.A."/>
            <person name="Farfan-Caceres L."/>
            <person name="Lichtenzveig J."/>
        </authorList>
    </citation>
    <scope>NUCLEOTIDE SEQUENCE</scope>
    <source>
        <strain evidence="1">Al4</strain>
    </source>
</reference>
<organism evidence="1 2">
    <name type="scientific">Ascochyta lentis</name>
    <dbReference type="NCBI Taxonomy" id="205686"/>
    <lineage>
        <taxon>Eukaryota</taxon>
        <taxon>Fungi</taxon>
        <taxon>Dikarya</taxon>
        <taxon>Ascomycota</taxon>
        <taxon>Pezizomycotina</taxon>
        <taxon>Dothideomycetes</taxon>
        <taxon>Pleosporomycetidae</taxon>
        <taxon>Pleosporales</taxon>
        <taxon>Pleosporineae</taxon>
        <taxon>Didymellaceae</taxon>
        <taxon>Ascochyta</taxon>
    </lineage>
</organism>
<gene>
    <name evidence="1" type="ORF">EKO04_006934</name>
</gene>
<dbReference type="Proteomes" id="UP000651452">
    <property type="component" value="Unassembled WGS sequence"/>
</dbReference>
<reference evidence="1" key="2">
    <citation type="submission" date="2020-09" db="EMBL/GenBank/DDBJ databases">
        <title>Reference genome assembly for Australian Ascochyta lentis isolate Al4.</title>
        <authorList>
            <person name="Lee R.C."/>
            <person name="Farfan-Caceres L.M."/>
            <person name="Debler J.W."/>
            <person name="Williams A.H."/>
            <person name="Henares B.M."/>
        </authorList>
    </citation>
    <scope>NUCLEOTIDE SEQUENCE</scope>
    <source>
        <strain evidence="1">Al4</strain>
    </source>
</reference>
<name>A0A8H7J243_9PLEO</name>
<protein>
    <submittedName>
        <fullName evidence="1">Uncharacterized protein</fullName>
    </submittedName>
</protein>
<comment type="caution">
    <text evidence="1">The sequence shown here is derived from an EMBL/GenBank/DDBJ whole genome shotgun (WGS) entry which is preliminary data.</text>
</comment>
<proteinExistence type="predicted"/>
<accession>A0A8H7J243</accession>
<dbReference type="EMBL" id="RZGK01000012">
    <property type="protein sequence ID" value="KAF9695150.1"/>
    <property type="molecule type" value="Genomic_DNA"/>
</dbReference>
<dbReference type="OrthoDB" id="5314997at2759"/>
<evidence type="ECO:0000313" key="1">
    <source>
        <dbReference type="EMBL" id="KAF9695150.1"/>
    </source>
</evidence>
<dbReference type="AlphaFoldDB" id="A0A8H7J243"/>
<sequence length="263" mass="30421">MDEVEATRSALNITDSSGEERPFRFLDLPKELRLMVYECLVSRSHETVEREYGDGGKAARSAILVTSDPVPPVYFTCKLIYSEAASMLKALDYRNSQPRVIIDLGKMKQVSLVQLDFAAWIAKCLCLCCPEEKEDWLAWDSYMCCMLGRLFYRMKEEAPFDLDTFMDFKNRTVDRLVRHGRMEGVNLGIAIQCLDSSDREIMLSMRELVRSLQEILGQRAHHKVTVYIAPDNDRVDKRVLAYDPTVLRIGEAIDKRTWKDEWM</sequence>